<dbReference type="AlphaFoldDB" id="A0A0S4QZ22"/>
<accession>A0A0S4QZ22</accession>
<proteinExistence type="predicted"/>
<evidence type="ECO:0000256" key="1">
    <source>
        <dbReference type="SAM" id="MobiDB-lite"/>
    </source>
</evidence>
<protein>
    <submittedName>
        <fullName evidence="2">Uncharacterized protein</fullName>
    </submittedName>
</protein>
<feature type="region of interest" description="Disordered" evidence="1">
    <location>
        <begin position="141"/>
        <end position="162"/>
    </location>
</feature>
<evidence type="ECO:0000313" key="3">
    <source>
        <dbReference type="Proteomes" id="UP000198802"/>
    </source>
</evidence>
<dbReference type="EMBL" id="FAOZ01000047">
    <property type="protein sequence ID" value="CUU60797.1"/>
    <property type="molecule type" value="Genomic_DNA"/>
</dbReference>
<keyword evidence="3" id="KW-1185">Reference proteome</keyword>
<name>A0A0S4QZ22_9ACTN</name>
<reference evidence="3" key="1">
    <citation type="submission" date="2015-11" db="EMBL/GenBank/DDBJ databases">
        <authorList>
            <person name="Varghese N."/>
        </authorList>
    </citation>
    <scope>NUCLEOTIDE SEQUENCE [LARGE SCALE GENOMIC DNA]</scope>
    <source>
        <strain evidence="3">DSM 45899</strain>
    </source>
</reference>
<organism evidence="2 3">
    <name type="scientific">Parafrankia irregularis</name>
    <dbReference type="NCBI Taxonomy" id="795642"/>
    <lineage>
        <taxon>Bacteria</taxon>
        <taxon>Bacillati</taxon>
        <taxon>Actinomycetota</taxon>
        <taxon>Actinomycetes</taxon>
        <taxon>Frankiales</taxon>
        <taxon>Frankiaceae</taxon>
        <taxon>Parafrankia</taxon>
    </lineage>
</organism>
<gene>
    <name evidence="2" type="ORF">Ga0074812_14743</name>
</gene>
<dbReference type="RefSeq" id="WP_091286269.1">
    <property type="nucleotide sequence ID" value="NZ_FAOZ01000047.1"/>
</dbReference>
<evidence type="ECO:0000313" key="2">
    <source>
        <dbReference type="EMBL" id="CUU60797.1"/>
    </source>
</evidence>
<dbReference type="Proteomes" id="UP000198802">
    <property type="component" value="Unassembled WGS sequence"/>
</dbReference>
<sequence length="162" mass="18043">MPRKICLICSRPLVMFQLLGAEIWIHAPGQVEDRDHMPLPVDDIDWSVRQRCDFCNADPAVGLLPVAGEIRMPLSVICVNEPWAVCATCRDLISANQWDDLIRHIADTVIATRIVSETTKHSLLDELSQLIREVRTHATGPVQPLNECTPESPIGGKDEEVS</sequence>